<evidence type="ECO:0000256" key="2">
    <source>
        <dbReference type="HAMAP-Rule" id="MF_03225"/>
    </source>
</evidence>
<dbReference type="InterPro" id="IPR011078">
    <property type="entry name" value="PyrdxlP_homeostasis"/>
</dbReference>
<dbReference type="Proteomes" id="UP000285405">
    <property type="component" value="Unassembled WGS sequence"/>
</dbReference>
<keyword evidence="1 2" id="KW-0663">Pyridoxal phosphate</keyword>
<comment type="similarity">
    <text evidence="2 3">Belongs to the pyridoxal phosphate-binding protein YggS/PROSC family.</text>
</comment>
<protein>
    <recommendedName>
        <fullName evidence="2">Pyridoxal phosphate homeostasis protein</fullName>
        <shortName evidence="2">PLP homeostasis protein</shortName>
    </recommendedName>
</protein>
<sequence>MCERSLKNSVCTVVIAMTTEVQPSATSEMTVDPARAKILVAALTAVSDRIASKASGRHVRLVAVSKLKPPSDIQVLYQEGHRHFGENYYQELEEKARLLPKDIKWHFIGGLQSNKCKSLASNVSNLYLVSSVDSAKKATQLNLGRASLPTDSLLNVHIQVNTSSETSKSGTTPGTDTTNLALHILKTCPHLRLRGLMTIGAIARSTAVACGEEKENQDFKILCEERERLEKYLRGEGDAEEWCKRWGIGADSERTGAAISDTNSKMLEISMGMSNDFEVAIEMGSDEVRVGSTIFGQRPPREKS</sequence>
<dbReference type="InterPro" id="IPR001608">
    <property type="entry name" value="Ala_racemase_N"/>
</dbReference>
<reference evidence="5 6" key="1">
    <citation type="journal article" date="2018" name="BMC Genomics">
        <title>Comparative genome analyses reveal sequence features reflecting distinct modes of host-adaptation between dicot and monocot powdery mildew.</title>
        <authorList>
            <person name="Wu Y."/>
            <person name="Ma X."/>
            <person name="Pan Z."/>
            <person name="Kale S.D."/>
            <person name="Song Y."/>
            <person name="King H."/>
            <person name="Zhang Q."/>
            <person name="Presley C."/>
            <person name="Deng X."/>
            <person name="Wei C.I."/>
            <person name="Xiao S."/>
        </authorList>
    </citation>
    <scope>NUCLEOTIDE SEQUENCE [LARGE SCALE GENOMIC DNA]</scope>
    <source>
        <strain evidence="5">UCSC1</strain>
    </source>
</reference>
<dbReference type="OrthoDB" id="10264196at2759"/>
<feature type="domain" description="Alanine racemase N-terminal" evidence="4">
    <location>
        <begin position="42"/>
        <end position="228"/>
    </location>
</feature>
<feature type="modified residue" description="N6-(pyridoxal phosphate)lysine" evidence="2">
    <location>
        <position position="66"/>
    </location>
</feature>
<dbReference type="PANTHER" id="PTHR10146:SF14">
    <property type="entry name" value="PYRIDOXAL PHOSPHATE HOMEOSTASIS PROTEIN"/>
    <property type="match status" value="1"/>
</dbReference>
<evidence type="ECO:0000313" key="6">
    <source>
        <dbReference type="Proteomes" id="UP000285405"/>
    </source>
</evidence>
<evidence type="ECO:0000313" key="5">
    <source>
        <dbReference type="EMBL" id="RKF61310.1"/>
    </source>
</evidence>
<organism evidence="5 6">
    <name type="scientific">Golovinomyces cichoracearum</name>
    <dbReference type="NCBI Taxonomy" id="62708"/>
    <lineage>
        <taxon>Eukaryota</taxon>
        <taxon>Fungi</taxon>
        <taxon>Dikarya</taxon>
        <taxon>Ascomycota</taxon>
        <taxon>Pezizomycotina</taxon>
        <taxon>Leotiomycetes</taxon>
        <taxon>Erysiphales</taxon>
        <taxon>Erysiphaceae</taxon>
        <taxon>Golovinomyces</taxon>
    </lineage>
</organism>
<dbReference type="AlphaFoldDB" id="A0A420HV70"/>
<dbReference type="NCBIfam" id="TIGR00044">
    <property type="entry name" value="YggS family pyridoxal phosphate-dependent enzyme"/>
    <property type="match status" value="1"/>
</dbReference>
<dbReference type="GO" id="GO:0030170">
    <property type="term" value="F:pyridoxal phosphate binding"/>
    <property type="evidence" value="ECO:0007669"/>
    <property type="project" value="UniProtKB-UniRule"/>
</dbReference>
<dbReference type="Pfam" id="PF01168">
    <property type="entry name" value="Ala_racemase_N"/>
    <property type="match status" value="1"/>
</dbReference>
<name>A0A420HV70_9PEZI</name>
<comment type="caution">
    <text evidence="5">The sequence shown here is derived from an EMBL/GenBank/DDBJ whole genome shotgun (WGS) entry which is preliminary data.</text>
</comment>
<proteinExistence type="inferred from homology"/>
<dbReference type="EMBL" id="MCBR01015796">
    <property type="protein sequence ID" value="RKF61310.1"/>
    <property type="molecule type" value="Genomic_DNA"/>
</dbReference>
<gene>
    <name evidence="5" type="ORF">GcC1_157008</name>
</gene>
<dbReference type="Gene3D" id="3.20.20.10">
    <property type="entry name" value="Alanine racemase"/>
    <property type="match status" value="1"/>
</dbReference>
<dbReference type="InterPro" id="IPR029066">
    <property type="entry name" value="PLP-binding_barrel"/>
</dbReference>
<evidence type="ECO:0000259" key="4">
    <source>
        <dbReference type="Pfam" id="PF01168"/>
    </source>
</evidence>
<evidence type="ECO:0000256" key="1">
    <source>
        <dbReference type="ARBA" id="ARBA00022898"/>
    </source>
</evidence>
<comment type="function">
    <text evidence="2">Pyridoxal 5'-phosphate (PLP)-binding protein, which may be involved in intracellular homeostatic regulation of pyridoxal 5'-phosphate (PLP), the active form of vitamin B6.</text>
</comment>
<evidence type="ECO:0000256" key="3">
    <source>
        <dbReference type="RuleBase" id="RU004514"/>
    </source>
</evidence>
<dbReference type="PANTHER" id="PTHR10146">
    <property type="entry name" value="PROLINE SYNTHETASE CO-TRANSCRIBED BACTERIAL HOMOLOG PROTEIN"/>
    <property type="match status" value="1"/>
</dbReference>
<dbReference type="CDD" id="cd06822">
    <property type="entry name" value="PLPDE_III_YBL036c_euk"/>
    <property type="match status" value="1"/>
</dbReference>
<accession>A0A420HV70</accession>
<dbReference type="PROSITE" id="PS01211">
    <property type="entry name" value="UPF0001"/>
    <property type="match status" value="1"/>
</dbReference>
<dbReference type="SUPFAM" id="SSF51419">
    <property type="entry name" value="PLP-binding barrel"/>
    <property type="match status" value="1"/>
</dbReference>
<dbReference type="HAMAP" id="MF_02087">
    <property type="entry name" value="PLP_homeostasis"/>
    <property type="match status" value="1"/>
</dbReference>